<evidence type="ECO:0000313" key="2">
    <source>
        <dbReference type="EMBL" id="APG14141.1"/>
    </source>
</evidence>
<dbReference type="AlphaFoldDB" id="A0A1L3FLK4"/>
<evidence type="ECO:0000256" key="1">
    <source>
        <dbReference type="SAM" id="MobiDB-lite"/>
    </source>
</evidence>
<dbReference type="Proteomes" id="UP000181962">
    <property type="component" value="Chromosome"/>
</dbReference>
<dbReference type="EMBL" id="CP017637">
    <property type="protein sequence ID" value="APG14141.1"/>
    <property type="molecule type" value="Genomic_DNA"/>
</dbReference>
<evidence type="ECO:0000313" key="3">
    <source>
        <dbReference type="Proteomes" id="UP000181962"/>
    </source>
</evidence>
<gene>
    <name evidence="2" type="ORF">BKD09_37885</name>
</gene>
<name>A0A1L3FLK4_BRAJP</name>
<feature type="compositionally biased region" description="Basic and acidic residues" evidence="1">
    <location>
        <begin position="1"/>
        <end position="31"/>
    </location>
</feature>
<reference evidence="2 3" key="1">
    <citation type="submission" date="2016-11" db="EMBL/GenBank/DDBJ databases">
        <title>Complete Genome Sequence of Bradyrhizobium sp. strain J5, an isolated from soybean nodule in Hokkaido.</title>
        <authorList>
            <person name="Kanehara K."/>
        </authorList>
    </citation>
    <scope>NUCLEOTIDE SEQUENCE [LARGE SCALE GENOMIC DNA]</scope>
    <source>
        <strain evidence="2 3">J5</strain>
    </source>
</reference>
<accession>A0A1L3FLK4</accession>
<feature type="region of interest" description="Disordered" evidence="1">
    <location>
        <begin position="1"/>
        <end position="38"/>
    </location>
</feature>
<sequence length="64" mass="7249">MAHSFGREGEEAMAEEVRLPRKLSEEPEAPKPVRPSHQKVIEQVERWANSSGLQPPRTEDAKTI</sequence>
<organism evidence="2 3">
    <name type="scientific">Bradyrhizobium japonicum</name>
    <dbReference type="NCBI Taxonomy" id="375"/>
    <lineage>
        <taxon>Bacteria</taxon>
        <taxon>Pseudomonadati</taxon>
        <taxon>Pseudomonadota</taxon>
        <taxon>Alphaproteobacteria</taxon>
        <taxon>Hyphomicrobiales</taxon>
        <taxon>Nitrobacteraceae</taxon>
        <taxon>Bradyrhizobium</taxon>
    </lineage>
</organism>
<proteinExistence type="predicted"/>
<protein>
    <submittedName>
        <fullName evidence="2">Uncharacterized protein</fullName>
    </submittedName>
</protein>